<organism evidence="8 9">
    <name type="scientific">Lophium mytilinum</name>
    <dbReference type="NCBI Taxonomy" id="390894"/>
    <lineage>
        <taxon>Eukaryota</taxon>
        <taxon>Fungi</taxon>
        <taxon>Dikarya</taxon>
        <taxon>Ascomycota</taxon>
        <taxon>Pezizomycotina</taxon>
        <taxon>Dothideomycetes</taxon>
        <taxon>Pleosporomycetidae</taxon>
        <taxon>Mytilinidiales</taxon>
        <taxon>Mytilinidiaceae</taxon>
        <taxon>Lophium</taxon>
    </lineage>
</organism>
<evidence type="ECO:0000256" key="5">
    <source>
        <dbReference type="PROSITE-ProRule" id="PRU00042"/>
    </source>
</evidence>
<dbReference type="PANTHER" id="PTHR24409:SF295">
    <property type="entry name" value="AZ2-RELATED"/>
    <property type="match status" value="1"/>
</dbReference>
<dbReference type="GO" id="GO:0008270">
    <property type="term" value="F:zinc ion binding"/>
    <property type="evidence" value="ECO:0007669"/>
    <property type="project" value="UniProtKB-KW"/>
</dbReference>
<reference evidence="8" key="1">
    <citation type="journal article" date="2020" name="Stud. Mycol.">
        <title>101 Dothideomycetes genomes: a test case for predicting lifestyles and emergence of pathogens.</title>
        <authorList>
            <person name="Haridas S."/>
            <person name="Albert R."/>
            <person name="Binder M."/>
            <person name="Bloem J."/>
            <person name="Labutti K."/>
            <person name="Salamov A."/>
            <person name="Andreopoulos B."/>
            <person name="Baker S."/>
            <person name="Barry K."/>
            <person name="Bills G."/>
            <person name="Bluhm B."/>
            <person name="Cannon C."/>
            <person name="Castanera R."/>
            <person name="Culley D."/>
            <person name="Daum C."/>
            <person name="Ezra D."/>
            <person name="Gonzalez J."/>
            <person name="Henrissat B."/>
            <person name="Kuo A."/>
            <person name="Liang C."/>
            <person name="Lipzen A."/>
            <person name="Lutzoni F."/>
            <person name="Magnuson J."/>
            <person name="Mondo S."/>
            <person name="Nolan M."/>
            <person name="Ohm R."/>
            <person name="Pangilinan J."/>
            <person name="Park H.-J."/>
            <person name="Ramirez L."/>
            <person name="Alfaro M."/>
            <person name="Sun H."/>
            <person name="Tritt A."/>
            <person name="Yoshinaga Y."/>
            <person name="Zwiers L.-H."/>
            <person name="Turgeon B."/>
            <person name="Goodwin S."/>
            <person name="Spatafora J."/>
            <person name="Crous P."/>
            <person name="Grigoriev I."/>
        </authorList>
    </citation>
    <scope>NUCLEOTIDE SEQUENCE</scope>
    <source>
        <strain evidence="8">CBS 269.34</strain>
    </source>
</reference>
<dbReference type="GO" id="GO:0000981">
    <property type="term" value="F:DNA-binding transcription factor activity, RNA polymerase II-specific"/>
    <property type="evidence" value="ECO:0007669"/>
    <property type="project" value="TreeGrafter"/>
</dbReference>
<dbReference type="Gene3D" id="3.30.160.60">
    <property type="entry name" value="Classic Zinc Finger"/>
    <property type="match status" value="2"/>
</dbReference>
<sequence length="473" mass="53187">MASENETGFAASHKHQCSGYTDLETGHPCNQKFKTYKDLRRHKKYQDDHDYCYKCDKDFPDWAAYVKHKSEEPLQHPAACRVCGEEFGSISGMKRHLDASHPVDQNVPCIGCGETFARASQMINHLEKGQCPKISAAQFAGHLAHKTIVTKLLKSPEQLSKINALAGYAEAAQDDDEGGGVALLDDCQGPMLEYEALEPEKTPESINTPRLGESFPALPSSKPEGKPEMDGVMARVAKMSVSPTSQPTVGSNIADLGVFEPKNPWSGAGVSKTLFPKAKETPVDDAWKYKIRARDLVDENNQINLFKNRFWDPTCKDFDPQRFFHPILMTYQCPFPHCEDKFANDFDLETHILHIHRMKDQRCPSCCKLFKSSAALIAHSEAPNSRCYLSKSDKFTQALDEFSGGFLGATYTIRPDHVPHENPEIEEFEHPITGEKYQVEKQPIPVGYNQYEATKPPDWVEPGSELDYLKWTI</sequence>
<dbReference type="Proteomes" id="UP000799750">
    <property type="component" value="Unassembled WGS sequence"/>
</dbReference>
<dbReference type="SMART" id="SM00355">
    <property type="entry name" value="ZnF_C2H2"/>
    <property type="match status" value="6"/>
</dbReference>
<evidence type="ECO:0000256" key="2">
    <source>
        <dbReference type="ARBA" id="ARBA00022737"/>
    </source>
</evidence>
<gene>
    <name evidence="8" type="ORF">BU16DRAFT_612258</name>
</gene>
<feature type="region of interest" description="Disordered" evidence="6">
    <location>
        <begin position="199"/>
        <end position="228"/>
    </location>
</feature>
<protein>
    <recommendedName>
        <fullName evidence="7">C2H2-type domain-containing protein</fullName>
    </recommendedName>
</protein>
<proteinExistence type="predicted"/>
<feature type="domain" description="C2H2-type" evidence="7">
    <location>
        <begin position="331"/>
        <end position="361"/>
    </location>
</feature>
<evidence type="ECO:0000313" key="8">
    <source>
        <dbReference type="EMBL" id="KAF2502616.1"/>
    </source>
</evidence>
<keyword evidence="9" id="KW-1185">Reference proteome</keyword>
<evidence type="ECO:0000256" key="3">
    <source>
        <dbReference type="ARBA" id="ARBA00022771"/>
    </source>
</evidence>
<accession>A0A6A6RDX1</accession>
<evidence type="ECO:0000313" key="9">
    <source>
        <dbReference type="Proteomes" id="UP000799750"/>
    </source>
</evidence>
<dbReference type="AlphaFoldDB" id="A0A6A6RDX1"/>
<keyword evidence="1" id="KW-0479">Metal-binding</keyword>
<keyword evidence="4" id="KW-0862">Zinc</keyword>
<evidence type="ECO:0000256" key="4">
    <source>
        <dbReference type="ARBA" id="ARBA00022833"/>
    </source>
</evidence>
<keyword evidence="2" id="KW-0677">Repeat</keyword>
<evidence type="ECO:0000256" key="6">
    <source>
        <dbReference type="SAM" id="MobiDB-lite"/>
    </source>
</evidence>
<dbReference type="PROSITE" id="PS00028">
    <property type="entry name" value="ZINC_FINGER_C2H2_1"/>
    <property type="match status" value="2"/>
</dbReference>
<dbReference type="InterPro" id="IPR013087">
    <property type="entry name" value="Znf_C2H2_type"/>
</dbReference>
<dbReference type="PROSITE" id="PS50157">
    <property type="entry name" value="ZINC_FINGER_C2H2_2"/>
    <property type="match status" value="2"/>
</dbReference>
<name>A0A6A6RDX1_9PEZI</name>
<evidence type="ECO:0000259" key="7">
    <source>
        <dbReference type="PROSITE" id="PS50157"/>
    </source>
</evidence>
<feature type="domain" description="C2H2-type" evidence="7">
    <location>
        <begin position="78"/>
        <end position="106"/>
    </location>
</feature>
<dbReference type="OrthoDB" id="8117402at2759"/>
<evidence type="ECO:0000256" key="1">
    <source>
        <dbReference type="ARBA" id="ARBA00022723"/>
    </source>
</evidence>
<keyword evidence="3 5" id="KW-0863">Zinc-finger</keyword>
<dbReference type="EMBL" id="MU004181">
    <property type="protein sequence ID" value="KAF2502616.1"/>
    <property type="molecule type" value="Genomic_DNA"/>
</dbReference>
<dbReference type="GO" id="GO:0000977">
    <property type="term" value="F:RNA polymerase II transcription regulatory region sequence-specific DNA binding"/>
    <property type="evidence" value="ECO:0007669"/>
    <property type="project" value="TreeGrafter"/>
</dbReference>
<dbReference type="PANTHER" id="PTHR24409">
    <property type="entry name" value="ZINC FINGER PROTEIN 142"/>
    <property type="match status" value="1"/>
</dbReference>
<dbReference type="GO" id="GO:0005634">
    <property type="term" value="C:nucleus"/>
    <property type="evidence" value="ECO:0007669"/>
    <property type="project" value="TreeGrafter"/>
</dbReference>